<evidence type="ECO:0000259" key="5">
    <source>
        <dbReference type="Pfam" id="PF16332"/>
    </source>
</evidence>
<dbReference type="SUPFAM" id="SSF48230">
    <property type="entry name" value="Chondroitin AC/alginate lyase"/>
    <property type="match status" value="1"/>
</dbReference>
<organism evidence="6 7">
    <name type="scientific">Roseateles oligotrophus</name>
    <dbReference type="NCBI Taxonomy" id="1769250"/>
    <lineage>
        <taxon>Bacteria</taxon>
        <taxon>Pseudomonadati</taxon>
        <taxon>Pseudomonadota</taxon>
        <taxon>Betaproteobacteria</taxon>
        <taxon>Burkholderiales</taxon>
        <taxon>Sphaerotilaceae</taxon>
        <taxon>Roseateles</taxon>
    </lineage>
</organism>
<name>A0A840L6H8_9BURK</name>
<evidence type="ECO:0008006" key="8">
    <source>
        <dbReference type="Google" id="ProtNLM"/>
    </source>
</evidence>
<evidence type="ECO:0000313" key="6">
    <source>
        <dbReference type="EMBL" id="MBB4842292.1"/>
    </source>
</evidence>
<dbReference type="PROSITE" id="PS51257">
    <property type="entry name" value="PROKAR_LIPOPROTEIN"/>
    <property type="match status" value="1"/>
</dbReference>
<evidence type="ECO:0000313" key="7">
    <source>
        <dbReference type="Proteomes" id="UP000562027"/>
    </source>
</evidence>
<dbReference type="Gene3D" id="1.50.10.100">
    <property type="entry name" value="Chondroitin AC/alginate lyase"/>
    <property type="match status" value="1"/>
</dbReference>
<gene>
    <name evidence="6" type="ORF">HNP55_000787</name>
</gene>
<proteinExistence type="predicted"/>
<dbReference type="InterPro" id="IPR012480">
    <property type="entry name" value="Hepar_II_III_C"/>
</dbReference>
<evidence type="ECO:0000256" key="2">
    <source>
        <dbReference type="SAM" id="MobiDB-lite"/>
    </source>
</evidence>
<keyword evidence="7" id="KW-1185">Reference proteome</keyword>
<feature type="domain" description="Heparinase II/III-like C-terminal" evidence="4">
    <location>
        <begin position="674"/>
        <end position="888"/>
    </location>
</feature>
<dbReference type="EMBL" id="JACHLP010000001">
    <property type="protein sequence ID" value="MBB4842292.1"/>
    <property type="molecule type" value="Genomic_DNA"/>
</dbReference>
<dbReference type="GO" id="GO:0016829">
    <property type="term" value="F:lyase activity"/>
    <property type="evidence" value="ECO:0007669"/>
    <property type="project" value="InterPro"/>
</dbReference>
<feature type="signal peptide" evidence="3">
    <location>
        <begin position="1"/>
        <end position="24"/>
    </location>
</feature>
<dbReference type="InterPro" id="IPR032518">
    <property type="entry name" value="HepII_N"/>
</dbReference>
<dbReference type="Proteomes" id="UP000562027">
    <property type="component" value="Unassembled WGS sequence"/>
</dbReference>
<accession>A0A840L6H8</accession>
<feature type="compositionally biased region" description="Low complexity" evidence="2">
    <location>
        <begin position="137"/>
        <end position="148"/>
    </location>
</feature>
<dbReference type="Pfam" id="PF16332">
    <property type="entry name" value="DUF4962"/>
    <property type="match status" value="1"/>
</dbReference>
<feature type="region of interest" description="Disordered" evidence="2">
    <location>
        <begin position="126"/>
        <end position="168"/>
    </location>
</feature>
<evidence type="ECO:0000259" key="4">
    <source>
        <dbReference type="Pfam" id="PF07940"/>
    </source>
</evidence>
<sequence length="967" mass="100684">MKSPSNLRLHPLSLVLATCTAVSACGGGGGNTDNLEKSMAAVGVNGQASAVADGSPASADSTASAASDAASSTAISKTTAANSKADSSAGASQTSTTAAKPANTASASTSSSSNSLLAGTAQANASKGVATGGGSTSSGQVSATVSGSPIANSTQSVSGPAPTSGTVSANNMAATAASSTPQPIRLAGTGVPGMSADACTETANQDFVEAPDVWTAKRLVPKDCAILRTPTPVFAWSQPANRDTSKPWTFVLLDSKGGAIETRSLGVPRLLLSSRSLPAGRYAWNVSYVDRGGKTRTSDTRRFEVAAGSEKNTLPTPFAVVAAATAKAHPRLLPTGTGFGTIVTLATNGELKDSYAAFVKRAETALAQTTIYNPDAKFKGTAASGLAGAQNGMLIVHAAEDERNAIEALAYVGKLKNDSRYTNAAVTRLLAMAAWDSNGVTSETNQDQANREVFLALAQGLDFLDGKLTTAQSATVTDALKIRLQQATSRFSALDTAPYNSHVLTAVAYATEALLYTAGNPSFPEAKTLLAQVYETWMTHIGIWGGADGGFGNGTAYGWYTLSSLPRQLAILKLCTGLNLANWQPIAKMGDQFMAMTPPTDGLRGAFGDDAEVLNNYTSNSFDGYRMLAGLTRDSAQEWYWRQSATNVQTKYALPPAHYMLLALDSSRPTPVKPSRNSFVFEDAGLVAMHSATADPLRSSLYFRSSSLGSFNHSHADNNAFTYVSKGKDLLISAGYYPYYESPHHALVGRATRFKNALTFDGGIGQAEPSKAPTAPGKPVFATEARGRITNYFDDGVWAATSGDASLAYRGRDPSALTWTPLLTNAIRSVAMNRSERVVLIYDWATSATPRKWELNFQSLAAPTLNATTINVSNGSAKACIDVYGPSGNISTASGFPIAPENGAPNHFRAIFKAGSASTQLASLTVIREDCRSVPVSVNVSGAVIKASINGGPAVSFDQKTVTMYAP</sequence>
<dbReference type="Pfam" id="PF07940">
    <property type="entry name" value="Hepar_II_III_C"/>
    <property type="match status" value="1"/>
</dbReference>
<dbReference type="GO" id="GO:0030313">
    <property type="term" value="C:cell envelope"/>
    <property type="evidence" value="ECO:0007669"/>
    <property type="project" value="UniProtKB-SubCell"/>
</dbReference>
<feature type="region of interest" description="Disordered" evidence="2">
    <location>
        <begin position="79"/>
        <end position="114"/>
    </location>
</feature>
<dbReference type="InterPro" id="IPR008929">
    <property type="entry name" value="Chondroitin_lyas"/>
</dbReference>
<reference evidence="6 7" key="1">
    <citation type="submission" date="2020-08" db="EMBL/GenBank/DDBJ databases">
        <title>Functional genomics of gut bacteria from endangered species of beetles.</title>
        <authorList>
            <person name="Carlos-Shanley C."/>
        </authorList>
    </citation>
    <scope>NUCLEOTIDE SEQUENCE [LARGE SCALE GENOMIC DNA]</scope>
    <source>
        <strain evidence="6 7">S00239</strain>
    </source>
</reference>
<feature type="compositionally biased region" description="Polar residues" evidence="2">
    <location>
        <begin position="149"/>
        <end position="167"/>
    </location>
</feature>
<evidence type="ECO:0000256" key="1">
    <source>
        <dbReference type="ARBA" id="ARBA00004196"/>
    </source>
</evidence>
<feature type="domain" description="Heparinase II N-terminal" evidence="5">
    <location>
        <begin position="275"/>
        <end position="644"/>
    </location>
</feature>
<evidence type="ECO:0000256" key="3">
    <source>
        <dbReference type="SAM" id="SignalP"/>
    </source>
</evidence>
<comment type="caution">
    <text evidence="6">The sequence shown here is derived from an EMBL/GenBank/DDBJ whole genome shotgun (WGS) entry which is preliminary data.</text>
</comment>
<comment type="subcellular location">
    <subcellularLocation>
        <location evidence="1">Cell envelope</location>
    </subcellularLocation>
</comment>
<protein>
    <recommendedName>
        <fullName evidence="8">Heparinase II/III-like protein</fullName>
    </recommendedName>
</protein>
<dbReference type="AlphaFoldDB" id="A0A840L6H8"/>
<dbReference type="Gene3D" id="2.70.98.70">
    <property type="match status" value="1"/>
</dbReference>
<keyword evidence="3" id="KW-0732">Signal</keyword>
<feature type="chain" id="PRO_5033059092" description="Heparinase II/III-like protein" evidence="3">
    <location>
        <begin position="25"/>
        <end position="967"/>
    </location>
</feature>